<proteinExistence type="inferred from homology"/>
<dbReference type="InterPro" id="IPR027417">
    <property type="entry name" value="P-loop_NTPase"/>
</dbReference>
<dbReference type="AlphaFoldDB" id="A0AAV2SR08"/>
<evidence type="ECO:0000313" key="10">
    <source>
        <dbReference type="Proteomes" id="UP001497623"/>
    </source>
</evidence>
<accession>A0AAV2SR08</accession>
<evidence type="ECO:0000313" key="9">
    <source>
        <dbReference type="EMBL" id="CAL4226941.1"/>
    </source>
</evidence>
<dbReference type="Gene3D" id="1.20.58.530">
    <property type="match status" value="1"/>
</dbReference>
<evidence type="ECO:0000256" key="7">
    <source>
        <dbReference type="SAM" id="MobiDB-lite"/>
    </source>
</evidence>
<dbReference type="GO" id="GO:0051015">
    <property type="term" value="F:actin filament binding"/>
    <property type="evidence" value="ECO:0007669"/>
    <property type="project" value="TreeGrafter"/>
</dbReference>
<keyword evidence="10" id="KW-1185">Reference proteome</keyword>
<dbReference type="InterPro" id="IPR001609">
    <property type="entry name" value="Myosin_head_motor_dom-like"/>
</dbReference>
<keyword evidence="6" id="KW-0518">Myosin</keyword>
<keyword evidence="4" id="KW-0175">Coiled coil</keyword>
<evidence type="ECO:0000256" key="2">
    <source>
        <dbReference type="ARBA" id="ARBA00022741"/>
    </source>
</evidence>
<keyword evidence="3" id="KW-0067">ATP-binding</keyword>
<evidence type="ECO:0000256" key="4">
    <source>
        <dbReference type="ARBA" id="ARBA00023054"/>
    </source>
</evidence>
<keyword evidence="6" id="KW-0505">Motor protein</keyword>
<dbReference type="GO" id="GO:0016459">
    <property type="term" value="C:myosin complex"/>
    <property type="evidence" value="ECO:0007669"/>
    <property type="project" value="UniProtKB-KW"/>
</dbReference>
<dbReference type="GO" id="GO:0000146">
    <property type="term" value="F:microfilament motor activity"/>
    <property type="evidence" value="ECO:0007669"/>
    <property type="project" value="TreeGrafter"/>
</dbReference>
<feature type="non-terminal residue" evidence="9">
    <location>
        <position position="1"/>
    </location>
</feature>
<keyword evidence="2" id="KW-0547">Nucleotide-binding</keyword>
<dbReference type="PANTHER" id="PTHR13140:SF857">
    <property type="entry name" value="MYOSIN-11"/>
    <property type="match status" value="1"/>
</dbReference>
<dbReference type="GO" id="GO:0007015">
    <property type="term" value="P:actin filament organization"/>
    <property type="evidence" value="ECO:0007669"/>
    <property type="project" value="TreeGrafter"/>
</dbReference>
<dbReference type="PANTHER" id="PTHR13140">
    <property type="entry name" value="MYOSIN"/>
    <property type="match status" value="1"/>
</dbReference>
<feature type="compositionally biased region" description="Polar residues" evidence="7">
    <location>
        <begin position="117"/>
        <end position="130"/>
    </location>
</feature>
<dbReference type="GO" id="GO:0005737">
    <property type="term" value="C:cytoplasm"/>
    <property type="evidence" value="ECO:0007669"/>
    <property type="project" value="TreeGrafter"/>
</dbReference>
<dbReference type="PROSITE" id="PS51456">
    <property type="entry name" value="MYOSIN_MOTOR"/>
    <property type="match status" value="1"/>
</dbReference>
<dbReference type="GO" id="GO:0016020">
    <property type="term" value="C:membrane"/>
    <property type="evidence" value="ECO:0007669"/>
    <property type="project" value="TreeGrafter"/>
</dbReference>
<dbReference type="GO" id="GO:0005524">
    <property type="term" value="F:ATP binding"/>
    <property type="evidence" value="ECO:0007669"/>
    <property type="project" value="UniProtKB-KW"/>
</dbReference>
<evidence type="ECO:0000256" key="6">
    <source>
        <dbReference type="PROSITE-ProRule" id="PRU00782"/>
    </source>
</evidence>
<feature type="domain" description="Myosin motor" evidence="8">
    <location>
        <begin position="1"/>
        <end position="130"/>
    </location>
</feature>
<organism evidence="9 10">
    <name type="scientific">Meganyctiphanes norvegica</name>
    <name type="common">Northern krill</name>
    <name type="synonym">Thysanopoda norvegica</name>
    <dbReference type="NCBI Taxonomy" id="48144"/>
    <lineage>
        <taxon>Eukaryota</taxon>
        <taxon>Metazoa</taxon>
        <taxon>Ecdysozoa</taxon>
        <taxon>Arthropoda</taxon>
        <taxon>Crustacea</taxon>
        <taxon>Multicrustacea</taxon>
        <taxon>Malacostraca</taxon>
        <taxon>Eumalacostraca</taxon>
        <taxon>Eucarida</taxon>
        <taxon>Euphausiacea</taxon>
        <taxon>Euphausiidae</taxon>
        <taxon>Meganyctiphanes</taxon>
    </lineage>
</organism>
<dbReference type="EMBL" id="CAXKWB010103802">
    <property type="protein sequence ID" value="CAL4226941.1"/>
    <property type="molecule type" value="Genomic_DNA"/>
</dbReference>
<evidence type="ECO:0000256" key="5">
    <source>
        <dbReference type="ARBA" id="ARBA00023203"/>
    </source>
</evidence>
<dbReference type="Pfam" id="PF00063">
    <property type="entry name" value="Myosin_head"/>
    <property type="match status" value="1"/>
</dbReference>
<protein>
    <recommendedName>
        <fullName evidence="8">Myosin motor domain-containing protein</fullName>
    </recommendedName>
</protein>
<evidence type="ECO:0000256" key="1">
    <source>
        <dbReference type="ARBA" id="ARBA00008314"/>
    </source>
</evidence>
<comment type="similarity">
    <text evidence="1 6">Belongs to the TRAFAC class myosin-kinesin ATPase superfamily. Myosin family.</text>
</comment>
<dbReference type="Proteomes" id="UP001497623">
    <property type="component" value="Unassembled WGS sequence"/>
</dbReference>
<comment type="caution">
    <text evidence="6">Lacks conserved residue(s) required for the propagation of feature annotation.</text>
</comment>
<evidence type="ECO:0000256" key="3">
    <source>
        <dbReference type="ARBA" id="ARBA00022840"/>
    </source>
</evidence>
<comment type="caution">
    <text evidence="9">The sequence shown here is derived from an EMBL/GenBank/DDBJ whole genome shotgun (WGS) entry which is preliminary data.</text>
</comment>
<evidence type="ECO:0000259" key="8">
    <source>
        <dbReference type="PROSITE" id="PS51456"/>
    </source>
</evidence>
<dbReference type="SUPFAM" id="SSF52540">
    <property type="entry name" value="P-loop containing nucleoside triphosphate hydrolases"/>
    <property type="match status" value="1"/>
</dbReference>
<keyword evidence="5 6" id="KW-0009">Actin-binding</keyword>
<reference evidence="9 10" key="1">
    <citation type="submission" date="2024-05" db="EMBL/GenBank/DDBJ databases">
        <authorList>
            <person name="Wallberg A."/>
        </authorList>
    </citation>
    <scope>NUCLEOTIDE SEQUENCE [LARGE SCALE GENOMIC DNA]</scope>
</reference>
<gene>
    <name evidence="9" type="ORF">MNOR_LOCUS39510</name>
</gene>
<name>A0AAV2SR08_MEGNR</name>
<sequence>PMGIWSILEEESNFPKATDKSFSEKLNTNLLGKVDPFLKPKGDAHFGCGHYAGVVNYNISGWLEKNKDPLNDTVIDQLKNSENALIVQLFANHPGQAPPVQEKGGKGGKKKSGGFKTVSSSYRDQLSSLM</sequence>
<feature type="non-terminal residue" evidence="9">
    <location>
        <position position="130"/>
    </location>
</feature>
<feature type="region of interest" description="Disordered" evidence="7">
    <location>
        <begin position="93"/>
        <end position="130"/>
    </location>
</feature>